<dbReference type="InterPro" id="IPR036280">
    <property type="entry name" value="Multihaem_cyt_sf"/>
</dbReference>
<dbReference type="InterPro" id="IPR047668">
    <property type="entry name" value="DsrJ"/>
</dbReference>
<dbReference type="RefSeq" id="WP_286677637.1">
    <property type="nucleotide sequence ID" value="NZ_MNXI01000020.1"/>
</dbReference>
<comment type="caution">
    <text evidence="1">The sequence shown here is derived from an EMBL/GenBank/DDBJ whole genome shotgun (WGS) entry which is preliminary data.</text>
</comment>
<proteinExistence type="predicted"/>
<evidence type="ECO:0000313" key="1">
    <source>
        <dbReference type="EMBL" id="PIZ35946.1"/>
    </source>
</evidence>
<accession>A0A2M7T630</accession>
<dbReference type="EMBL" id="PFNG01000220">
    <property type="protein sequence ID" value="PIZ35946.1"/>
    <property type="molecule type" value="Genomic_DNA"/>
</dbReference>
<dbReference type="NCBIfam" id="NF038038">
    <property type="entry name" value="cytoc_DsrJ"/>
    <property type="match status" value="1"/>
</dbReference>
<sequence>MYNGGKILLGIFVFLALATYPFYNNIGKANARPEPSTDTPAIQKLAQKKCIEPEAFMKSEHMQLLNQWRDAAVRDGNRIYVAGDGQRYDISLQNTCMKCHSNKKEFCDSCHNYAGVSPYCWDCHLAPKEGK</sequence>
<protein>
    <submittedName>
        <fullName evidence="1">Menaquinol oxidoreductase</fullName>
    </submittedName>
</protein>
<dbReference type="SUPFAM" id="SSF48695">
    <property type="entry name" value="Multiheme cytochromes"/>
    <property type="match status" value="1"/>
</dbReference>
<dbReference type="Proteomes" id="UP000230956">
    <property type="component" value="Unassembled WGS sequence"/>
</dbReference>
<dbReference type="AlphaFoldDB" id="A0A2M7T630"/>
<organism evidence="1 2">
    <name type="scientific">Candidatus Aquicultor secundus</name>
    <dbReference type="NCBI Taxonomy" id="1973895"/>
    <lineage>
        <taxon>Bacteria</taxon>
        <taxon>Bacillati</taxon>
        <taxon>Actinomycetota</taxon>
        <taxon>Candidatus Aquicultoria</taxon>
        <taxon>Candidatus Aquicultorales</taxon>
        <taxon>Candidatus Aquicultoraceae</taxon>
        <taxon>Candidatus Aquicultor</taxon>
    </lineage>
</organism>
<name>A0A2M7T630_9ACTN</name>
<evidence type="ECO:0000313" key="2">
    <source>
        <dbReference type="Proteomes" id="UP000230956"/>
    </source>
</evidence>
<reference evidence="2" key="1">
    <citation type="submission" date="2017-09" db="EMBL/GenBank/DDBJ databases">
        <title>Depth-based differentiation of microbial function through sediment-hosted aquifers and enrichment of novel symbionts in the deep terrestrial subsurface.</title>
        <authorList>
            <person name="Probst A.J."/>
            <person name="Ladd B."/>
            <person name="Jarett J.K."/>
            <person name="Geller-Mcgrath D.E."/>
            <person name="Sieber C.M.K."/>
            <person name="Emerson J.B."/>
            <person name="Anantharaman K."/>
            <person name="Thomas B.C."/>
            <person name="Malmstrom R."/>
            <person name="Stieglmeier M."/>
            <person name="Klingl A."/>
            <person name="Woyke T."/>
            <person name="Ryan C.M."/>
            <person name="Banfield J.F."/>
        </authorList>
    </citation>
    <scope>NUCLEOTIDE SEQUENCE [LARGE SCALE GENOMIC DNA]</scope>
</reference>
<gene>
    <name evidence="1" type="ORF">COY37_09475</name>
</gene>